<dbReference type="AlphaFoldDB" id="A0AAV4I8F7"/>
<feature type="compositionally biased region" description="Basic and acidic residues" evidence="1">
    <location>
        <begin position="110"/>
        <end position="157"/>
    </location>
</feature>
<sequence>MSDPPLRCCPFYNAICIQDSAEKCRKGRPLKLLNGSNSISLAKNCLLHLEIYLIRQWVIRPDCAPLDLDSKPSQNVTAVFLTTRHTLATISSEVKPPTPKDDWVNEEDSERTGRDGESSERTGRDGESSERTGRDGESSERTGRDGEDSERTGRDDVCGTTEEGDDFDTTKNCEVFKERKENRETSNSRAGREKIKENSPPNQKNKKKKKIGKNKQALNELTIPEMLRNRSSSTKRNAPSPPSGQDSQRARLDS</sequence>
<dbReference type="Proteomes" id="UP000762676">
    <property type="component" value="Unassembled WGS sequence"/>
</dbReference>
<comment type="caution">
    <text evidence="2">The sequence shown here is derived from an EMBL/GenBank/DDBJ whole genome shotgun (WGS) entry which is preliminary data.</text>
</comment>
<reference evidence="2 3" key="1">
    <citation type="journal article" date="2021" name="Elife">
        <title>Chloroplast acquisition without the gene transfer in kleptoplastic sea slugs, Plakobranchus ocellatus.</title>
        <authorList>
            <person name="Maeda T."/>
            <person name="Takahashi S."/>
            <person name="Yoshida T."/>
            <person name="Shimamura S."/>
            <person name="Takaki Y."/>
            <person name="Nagai Y."/>
            <person name="Toyoda A."/>
            <person name="Suzuki Y."/>
            <person name="Arimoto A."/>
            <person name="Ishii H."/>
            <person name="Satoh N."/>
            <person name="Nishiyama T."/>
            <person name="Hasebe M."/>
            <person name="Maruyama T."/>
            <person name="Minagawa J."/>
            <person name="Obokata J."/>
            <person name="Shigenobu S."/>
        </authorList>
    </citation>
    <scope>NUCLEOTIDE SEQUENCE [LARGE SCALE GENOMIC DNA]</scope>
</reference>
<evidence type="ECO:0000313" key="2">
    <source>
        <dbReference type="EMBL" id="GFS05364.1"/>
    </source>
</evidence>
<proteinExistence type="predicted"/>
<name>A0AAV4I8F7_9GAST</name>
<protein>
    <submittedName>
        <fullName evidence="2">Uncharacterized protein</fullName>
    </submittedName>
</protein>
<keyword evidence="3" id="KW-1185">Reference proteome</keyword>
<feature type="compositionally biased region" description="Polar residues" evidence="1">
    <location>
        <begin position="229"/>
        <end position="247"/>
    </location>
</feature>
<feature type="region of interest" description="Disordered" evidence="1">
    <location>
        <begin position="91"/>
        <end position="254"/>
    </location>
</feature>
<feature type="compositionally biased region" description="Basic residues" evidence="1">
    <location>
        <begin position="204"/>
        <end position="213"/>
    </location>
</feature>
<evidence type="ECO:0000313" key="3">
    <source>
        <dbReference type="Proteomes" id="UP000762676"/>
    </source>
</evidence>
<organism evidence="2 3">
    <name type="scientific">Elysia marginata</name>
    <dbReference type="NCBI Taxonomy" id="1093978"/>
    <lineage>
        <taxon>Eukaryota</taxon>
        <taxon>Metazoa</taxon>
        <taxon>Spiralia</taxon>
        <taxon>Lophotrochozoa</taxon>
        <taxon>Mollusca</taxon>
        <taxon>Gastropoda</taxon>
        <taxon>Heterobranchia</taxon>
        <taxon>Euthyneura</taxon>
        <taxon>Panpulmonata</taxon>
        <taxon>Sacoglossa</taxon>
        <taxon>Placobranchoidea</taxon>
        <taxon>Plakobranchidae</taxon>
        <taxon>Elysia</taxon>
    </lineage>
</organism>
<gene>
    <name evidence="2" type="ORF">ElyMa_004679900</name>
</gene>
<accession>A0AAV4I8F7</accession>
<feature type="compositionally biased region" description="Basic and acidic residues" evidence="1">
    <location>
        <begin position="168"/>
        <end position="197"/>
    </location>
</feature>
<evidence type="ECO:0000256" key="1">
    <source>
        <dbReference type="SAM" id="MobiDB-lite"/>
    </source>
</evidence>
<dbReference type="EMBL" id="BMAT01009383">
    <property type="protein sequence ID" value="GFS05364.1"/>
    <property type="molecule type" value="Genomic_DNA"/>
</dbReference>